<dbReference type="InterPro" id="IPR035090">
    <property type="entry name" value="Pyridoxal_P_attach_site"/>
</dbReference>
<dbReference type="GO" id="GO:0005980">
    <property type="term" value="P:glycogen catabolic process"/>
    <property type="evidence" value="ECO:0007669"/>
    <property type="project" value="TreeGrafter"/>
</dbReference>
<protein>
    <recommendedName>
        <fullName evidence="10">Alpha-1,4 glucan phosphorylase</fullName>
        <ecNumber evidence="10">2.4.1.1</ecNumber>
    </recommendedName>
</protein>
<dbReference type="Pfam" id="PF00343">
    <property type="entry name" value="Phosphorylase"/>
    <property type="match status" value="1"/>
</dbReference>
<dbReference type="Gene3D" id="3.40.50.2000">
    <property type="entry name" value="Glycogen Phosphorylase B"/>
    <property type="match status" value="2"/>
</dbReference>
<dbReference type="PANTHER" id="PTHR11468">
    <property type="entry name" value="GLYCOGEN PHOSPHORYLASE"/>
    <property type="match status" value="1"/>
</dbReference>
<evidence type="ECO:0000256" key="3">
    <source>
        <dbReference type="ARBA" id="ARBA00006047"/>
    </source>
</evidence>
<evidence type="ECO:0000313" key="11">
    <source>
        <dbReference type="EMBL" id="RZM82788.1"/>
    </source>
</evidence>
<evidence type="ECO:0000256" key="9">
    <source>
        <dbReference type="PIRSR" id="PIRSR000460-1"/>
    </source>
</evidence>
<keyword evidence="7 10" id="KW-0119">Carbohydrate metabolism</keyword>
<dbReference type="AlphaFoldDB" id="A0A4Q7EIA9"/>
<dbReference type="PANTHER" id="PTHR11468:SF3">
    <property type="entry name" value="GLYCOGEN PHOSPHORYLASE, LIVER FORM"/>
    <property type="match status" value="1"/>
</dbReference>
<evidence type="ECO:0000256" key="7">
    <source>
        <dbReference type="ARBA" id="ARBA00023277"/>
    </source>
</evidence>
<keyword evidence="5 10" id="KW-0808">Transferase</keyword>
<reference evidence="11 12" key="1">
    <citation type="submission" date="2018-11" db="EMBL/GenBank/DDBJ databases">
        <title>Whole genome sequencing of an environmental sample.</title>
        <authorList>
            <person name="Sarangi A.N."/>
            <person name="Singh D."/>
            <person name="Tripathy S."/>
        </authorList>
    </citation>
    <scope>NUCLEOTIDE SEQUENCE [LARGE SCALE GENOMIC DNA]</scope>
    <source>
        <strain evidence="11 12">Lakshadweep</strain>
    </source>
</reference>
<sequence length="847" mass="96745">MVAADPLANDPLANCPITIEDDRTGLSVETLRRALADHLYYIQGKLPEHASKNDFYLALAFVVRDRLMPRWLYSKKNYLQPDTRIVSYLSAEFLLGPHLENNLINLDIQDEVRQAVQESNLDYQVLIDQEEEPGLGNGGLGRLAACYMDSLSSLEIPALGYGIRYEFGIFDQDIRDGWQVEMTDKWLQFGNPWEIARPSFAVTVKLGGHTEPYVDNQGQYKVRWVPAQIVKGIPYDTPITGYKVNTVNTLRLWKSEAPESFDFQVFNVGDYYGAVDQKIVSENISKVLYPNDEQVQGKELRLMQQFFFVSCALQDMIRIHLTSGRRLNTFHEKFAVQLNDTHPAIGVAELMRLLIDEHDMAWDTAWDVTSRSFAFTNHTLLPEALEKWSVDLFGRILPRHLEIIYEINRRFLDQVRVKFMGDEGHLERLSLIDESGHRSVRMANLACVGSYSINGVAALHTELVKSTILKDFYELSPEKFNNKTNGVTPRRWMVQANPRLTNLISSKIGDNWIKHLHELKGLEQYADDPGFRHEWRQIKLSIKRDLAEHIQRRTGITVNPESMFDVLVKRIHEYKRQHLKVLHIITLYNRIKANPDIDLTPRTFIFGGKAAPGYAMAKLMIKFVTSVGDVVNNDPDVRDRLKVVFLPDYNVTFGQRVYPAAELSEQISTAGKEASGTGNMKFSMNGALTIGTLDGANIEIREEVGAENFFLFGLKTPEVQELKANGYNPWDYYDSNETLKAVLDLVAHGHFSHGDPELFRPLLDNLLHHDPFVVLADYQAYIDCQDQVDQAYRDQDNWTRMSILNAARTGKFSSDRSISEYCEDIWKVKPLPVTVPIYDQAQASLTV</sequence>
<evidence type="ECO:0000256" key="8">
    <source>
        <dbReference type="ARBA" id="ARBA00025174"/>
    </source>
</evidence>
<dbReference type="NCBIfam" id="TIGR02093">
    <property type="entry name" value="P_ylase"/>
    <property type="match status" value="1"/>
</dbReference>
<evidence type="ECO:0000256" key="5">
    <source>
        <dbReference type="ARBA" id="ARBA00022679"/>
    </source>
</evidence>
<keyword evidence="4 10" id="KW-0328">Glycosyltransferase</keyword>
<dbReference type="OrthoDB" id="9760804at2"/>
<organism evidence="11 12">
    <name type="scientific">Leptolyngbya iicbica LK</name>
    <dbReference type="NCBI Taxonomy" id="2294035"/>
    <lineage>
        <taxon>Bacteria</taxon>
        <taxon>Bacillati</taxon>
        <taxon>Cyanobacteriota</taxon>
        <taxon>Cyanophyceae</taxon>
        <taxon>Leptolyngbyales</taxon>
        <taxon>Leptolyngbyaceae</taxon>
        <taxon>Leptolyngbya group</taxon>
        <taxon>Leptolyngbya</taxon>
        <taxon>Leptolyngbya iicbica</taxon>
    </lineage>
</organism>
<dbReference type="InterPro" id="IPR011833">
    <property type="entry name" value="Glycg_phsphrylas"/>
</dbReference>
<evidence type="ECO:0000256" key="6">
    <source>
        <dbReference type="ARBA" id="ARBA00022898"/>
    </source>
</evidence>
<comment type="function">
    <text evidence="10">Allosteric enzyme that catalyzes the rate-limiting step in glycogen catabolism, the phosphorolytic cleavage of glycogen to produce glucose-1-phosphate, and plays a central role in maintaining cellular and organismal glucose homeostasis.</text>
</comment>
<dbReference type="CDD" id="cd04300">
    <property type="entry name" value="GT35_Glycogen_Phosphorylase"/>
    <property type="match status" value="1"/>
</dbReference>
<dbReference type="EC" id="2.4.1.1" evidence="10"/>
<dbReference type="Proteomes" id="UP000292459">
    <property type="component" value="Unassembled WGS sequence"/>
</dbReference>
<dbReference type="PROSITE" id="PS00102">
    <property type="entry name" value="PHOSPHORYLASE"/>
    <property type="match status" value="1"/>
</dbReference>
<dbReference type="SUPFAM" id="SSF53756">
    <property type="entry name" value="UDP-Glycosyltransferase/glycogen phosphorylase"/>
    <property type="match status" value="1"/>
</dbReference>
<dbReference type="GO" id="GO:0005737">
    <property type="term" value="C:cytoplasm"/>
    <property type="evidence" value="ECO:0007669"/>
    <property type="project" value="TreeGrafter"/>
</dbReference>
<comment type="similarity">
    <text evidence="3 10">Belongs to the glycogen phosphorylase family.</text>
</comment>
<comment type="catalytic activity">
    <reaction evidence="1 10">
        <text>[(1-&gt;4)-alpha-D-glucosyl](n) + phosphate = [(1-&gt;4)-alpha-D-glucosyl](n-1) + alpha-D-glucose 1-phosphate</text>
        <dbReference type="Rhea" id="RHEA:41732"/>
        <dbReference type="Rhea" id="RHEA-COMP:9584"/>
        <dbReference type="Rhea" id="RHEA-COMP:9586"/>
        <dbReference type="ChEBI" id="CHEBI:15444"/>
        <dbReference type="ChEBI" id="CHEBI:43474"/>
        <dbReference type="ChEBI" id="CHEBI:58601"/>
        <dbReference type="EC" id="2.4.1.1"/>
    </reaction>
</comment>
<evidence type="ECO:0000256" key="4">
    <source>
        <dbReference type="ARBA" id="ARBA00022676"/>
    </source>
</evidence>
<dbReference type="FunFam" id="3.40.50.2000:FF:000149">
    <property type="entry name" value="Glycogen phosphorylase, muscle form"/>
    <property type="match status" value="1"/>
</dbReference>
<comment type="function">
    <text evidence="8">Phosphorylase is an important allosteric enzyme in carbohydrate metabolism. Enzymes from different sources differ in their regulatory mechanisms and in their natural substrates. However, all known phosphorylases share catalytic and structural properties.</text>
</comment>
<dbReference type="GO" id="GO:0030170">
    <property type="term" value="F:pyridoxal phosphate binding"/>
    <property type="evidence" value="ECO:0007669"/>
    <property type="project" value="InterPro"/>
</dbReference>
<keyword evidence="12" id="KW-1185">Reference proteome</keyword>
<dbReference type="EMBL" id="QVFV01000001">
    <property type="protein sequence ID" value="RZM82788.1"/>
    <property type="molecule type" value="Genomic_DNA"/>
</dbReference>
<feature type="modified residue" description="N6-(pyridoxal phosphate)lysine" evidence="9">
    <location>
        <position position="681"/>
    </location>
</feature>
<evidence type="ECO:0000256" key="2">
    <source>
        <dbReference type="ARBA" id="ARBA00001933"/>
    </source>
</evidence>
<dbReference type="RefSeq" id="WP_044151100.1">
    <property type="nucleotide sequence ID" value="NZ_QVFV01000001.1"/>
</dbReference>
<gene>
    <name evidence="11" type="ORF">DYY88_06110</name>
</gene>
<evidence type="ECO:0000256" key="10">
    <source>
        <dbReference type="RuleBase" id="RU000587"/>
    </source>
</evidence>
<comment type="caution">
    <text evidence="11">The sequence shown here is derived from an EMBL/GenBank/DDBJ whole genome shotgun (WGS) entry which is preliminary data.</text>
</comment>
<evidence type="ECO:0000256" key="1">
    <source>
        <dbReference type="ARBA" id="ARBA00001275"/>
    </source>
</evidence>
<dbReference type="PIRSF" id="PIRSF000460">
    <property type="entry name" value="Pprylas_GlgP"/>
    <property type="match status" value="1"/>
</dbReference>
<keyword evidence="6 9" id="KW-0663">Pyridoxal phosphate</keyword>
<evidence type="ECO:0000313" key="12">
    <source>
        <dbReference type="Proteomes" id="UP000292459"/>
    </source>
</evidence>
<comment type="cofactor">
    <cofactor evidence="2 10">
        <name>pyridoxal 5'-phosphate</name>
        <dbReference type="ChEBI" id="CHEBI:597326"/>
    </cofactor>
</comment>
<name>A0A4Q7EIA9_9CYAN</name>
<dbReference type="InterPro" id="IPR000811">
    <property type="entry name" value="Glyco_trans_35"/>
</dbReference>
<proteinExistence type="inferred from homology"/>
<dbReference type="GO" id="GO:0008184">
    <property type="term" value="F:glycogen phosphorylase activity"/>
    <property type="evidence" value="ECO:0007669"/>
    <property type="project" value="InterPro"/>
</dbReference>
<accession>A0A4Q7EIA9</accession>